<evidence type="ECO:0000256" key="1">
    <source>
        <dbReference type="ARBA" id="ARBA00004123"/>
    </source>
</evidence>
<gene>
    <name evidence="9" type="ORF">LSAA_9841</name>
</gene>
<dbReference type="InterPro" id="IPR019525">
    <property type="entry name" value="Nrf1_NLS/DNA-bd_dimer"/>
</dbReference>
<dbReference type="EMBL" id="HG994584">
    <property type="protein sequence ID" value="CAF2953035.1"/>
    <property type="molecule type" value="Genomic_DNA"/>
</dbReference>
<keyword evidence="6" id="KW-0539">Nucleus</keyword>
<keyword evidence="10" id="KW-1185">Reference proteome</keyword>
<comment type="subcellular location">
    <subcellularLocation>
        <location evidence="1">Nucleus</location>
    </subcellularLocation>
</comment>
<evidence type="ECO:0000256" key="3">
    <source>
        <dbReference type="ARBA" id="ARBA00023015"/>
    </source>
</evidence>
<accession>A0A7R8HA86</accession>
<keyword evidence="5" id="KW-0804">Transcription</keyword>
<evidence type="ECO:0000259" key="8">
    <source>
        <dbReference type="Pfam" id="PF10491"/>
    </source>
</evidence>
<protein>
    <submittedName>
        <fullName evidence="9">NRF1</fullName>
    </submittedName>
</protein>
<dbReference type="PANTHER" id="PTHR20338">
    <property type="entry name" value="NUCLEAR RESPIRATORY FACTOR 1"/>
    <property type="match status" value="1"/>
</dbReference>
<dbReference type="GO" id="GO:0006357">
    <property type="term" value="P:regulation of transcription by RNA polymerase II"/>
    <property type="evidence" value="ECO:0007669"/>
    <property type="project" value="InterPro"/>
</dbReference>
<name>A0A7R8HA86_LEPSM</name>
<feature type="region of interest" description="Disordered" evidence="7">
    <location>
        <begin position="635"/>
        <end position="660"/>
    </location>
</feature>
<evidence type="ECO:0000313" key="10">
    <source>
        <dbReference type="Proteomes" id="UP000675881"/>
    </source>
</evidence>
<dbReference type="GO" id="GO:0003677">
    <property type="term" value="F:DNA binding"/>
    <property type="evidence" value="ECO:0007669"/>
    <property type="project" value="UniProtKB-KW"/>
</dbReference>
<dbReference type="AlphaFoldDB" id="A0A7R8HA86"/>
<reference evidence="9" key="1">
    <citation type="submission" date="2021-02" db="EMBL/GenBank/DDBJ databases">
        <authorList>
            <person name="Bekaert M."/>
        </authorList>
    </citation>
    <scope>NUCLEOTIDE SEQUENCE</scope>
    <source>
        <strain evidence="9">IoA-00</strain>
    </source>
</reference>
<feature type="compositionally biased region" description="Basic and acidic residues" evidence="7">
    <location>
        <begin position="175"/>
        <end position="186"/>
    </location>
</feature>
<feature type="domain" description="Nuclear respiratory factor 1 NLS/DNA-binding dimerisation" evidence="8">
    <location>
        <begin position="387"/>
        <end position="454"/>
    </location>
</feature>
<evidence type="ECO:0000313" key="9">
    <source>
        <dbReference type="EMBL" id="CAF2953035.1"/>
    </source>
</evidence>
<feature type="region of interest" description="Disordered" evidence="7">
    <location>
        <begin position="396"/>
        <end position="417"/>
    </location>
</feature>
<evidence type="ECO:0000256" key="5">
    <source>
        <dbReference type="ARBA" id="ARBA00023163"/>
    </source>
</evidence>
<feature type="domain" description="Nuclear respiratory factor 1 NLS/DNA-binding dimerisation" evidence="8">
    <location>
        <begin position="457"/>
        <end position="550"/>
    </location>
</feature>
<organism evidence="9 10">
    <name type="scientific">Lepeophtheirus salmonis</name>
    <name type="common">Salmon louse</name>
    <name type="synonym">Caligus salmonis</name>
    <dbReference type="NCBI Taxonomy" id="72036"/>
    <lineage>
        <taxon>Eukaryota</taxon>
        <taxon>Metazoa</taxon>
        <taxon>Ecdysozoa</taxon>
        <taxon>Arthropoda</taxon>
        <taxon>Crustacea</taxon>
        <taxon>Multicrustacea</taxon>
        <taxon>Hexanauplia</taxon>
        <taxon>Copepoda</taxon>
        <taxon>Siphonostomatoida</taxon>
        <taxon>Caligidae</taxon>
        <taxon>Lepeophtheirus</taxon>
    </lineage>
</organism>
<keyword evidence="4" id="KW-0238">DNA-binding</keyword>
<comment type="similarity">
    <text evidence="2">Belongs to the NRF1/Ewg family.</text>
</comment>
<dbReference type="Proteomes" id="UP000675881">
    <property type="component" value="Chromosome 5"/>
</dbReference>
<dbReference type="Pfam" id="PF10491">
    <property type="entry name" value="Nrf1_DNA-bind"/>
    <property type="match status" value="2"/>
</dbReference>
<sequence>MYKGANFEQIWAGVQLQNGFKLDKWIKEITGIKLGVQLGKRASVLLGDEVPLKRKALEDSLSEDDTSDESGTTKTPRVKKVSFSIEDEVSFDESDDEDEDDQEAEISEDPDISESEEDDIPNEDVKDDEESEIFNDPDFQNMSDSDGDDLPLFENVETDDEDEEKEDDSVEETEAEKRTREMDTKANEYLANAMKNIKTRSSEVDDEFFKLSVTTKETHVRPGKSKFSLAEIYEKEYLQQQGKLSQEKEKSVYLTRMIWKSLGSRRYSKAEETLLAPQEIADKSKNCELGKMKEQIPTKERAKEEETCSKAQSRKTRKYNLSFMDSGIPLGTTTSLDGNAMIVTSHLDMSDDEDEEMLLSPESETYDDQNMMDQINDEIASQLASAGPTGVAAAAAISSTKRRKRSHTFETNPSIRKRQQTRLLRKLKTNIEEFSLRVGQQAVILIATPGKQQKLSIVEGIPTPVEKMTQAQLRAFIPLMLKYSTGRGKPGWGKDATKPVWWPDGVPWANVRMDARKEDDKQKVSWTHALRQIVINCYKYHGRDDLLPSFDGEDDNNEEDKNDIDEERLVTTNTTASSMMNQYSTTMVQTISNSDGTVSIIQVDPSNPVIALPDGSTAQVQTVTQIDQNQLRLHSTKNEGSPSGETEETHTIELTTHAFR</sequence>
<evidence type="ECO:0000256" key="7">
    <source>
        <dbReference type="SAM" id="MobiDB-lite"/>
    </source>
</evidence>
<dbReference type="GO" id="GO:0005634">
    <property type="term" value="C:nucleus"/>
    <property type="evidence" value="ECO:0007669"/>
    <property type="project" value="UniProtKB-SubCell"/>
</dbReference>
<keyword evidence="3" id="KW-0805">Transcription regulation</keyword>
<feature type="region of interest" description="Disordered" evidence="7">
    <location>
        <begin position="57"/>
        <end position="186"/>
    </location>
</feature>
<proteinExistence type="inferred from homology"/>
<dbReference type="InterPro" id="IPR039142">
    <property type="entry name" value="NRF1/Ewg"/>
</dbReference>
<dbReference type="GO" id="GO:0003700">
    <property type="term" value="F:DNA-binding transcription factor activity"/>
    <property type="evidence" value="ECO:0007669"/>
    <property type="project" value="InterPro"/>
</dbReference>
<evidence type="ECO:0000256" key="4">
    <source>
        <dbReference type="ARBA" id="ARBA00023125"/>
    </source>
</evidence>
<feature type="compositionally biased region" description="Polar residues" evidence="7">
    <location>
        <begin position="635"/>
        <end position="644"/>
    </location>
</feature>
<feature type="compositionally biased region" description="Acidic residues" evidence="7">
    <location>
        <begin position="85"/>
        <end position="135"/>
    </location>
</feature>
<evidence type="ECO:0000256" key="2">
    <source>
        <dbReference type="ARBA" id="ARBA00005713"/>
    </source>
</evidence>
<feature type="compositionally biased region" description="Acidic residues" evidence="7">
    <location>
        <begin position="145"/>
        <end position="174"/>
    </location>
</feature>
<dbReference type="OrthoDB" id="445326at2759"/>
<evidence type="ECO:0000256" key="6">
    <source>
        <dbReference type="ARBA" id="ARBA00023242"/>
    </source>
</evidence>